<reference evidence="1 2" key="1">
    <citation type="journal article" date="2014" name="Am. J. Bot.">
        <title>Genome assembly and annotation for red clover (Trifolium pratense; Fabaceae).</title>
        <authorList>
            <person name="Istvanek J."/>
            <person name="Jaros M."/>
            <person name="Krenek A."/>
            <person name="Repkova J."/>
        </authorList>
    </citation>
    <scope>NUCLEOTIDE SEQUENCE [LARGE SCALE GENOMIC DNA]</scope>
    <source>
        <strain evidence="2">cv. Tatra</strain>
        <tissue evidence="1">Young leaves</tissue>
    </source>
</reference>
<reference evidence="1 2" key="2">
    <citation type="journal article" date="2017" name="Front. Plant Sci.">
        <title>Gene Classification and Mining of Molecular Markers Useful in Red Clover (Trifolium pratense) Breeding.</title>
        <authorList>
            <person name="Istvanek J."/>
            <person name="Dluhosova J."/>
            <person name="Dluhos P."/>
            <person name="Patkova L."/>
            <person name="Nedelnik J."/>
            <person name="Repkova J."/>
        </authorList>
    </citation>
    <scope>NUCLEOTIDE SEQUENCE [LARGE SCALE GENOMIC DNA]</scope>
    <source>
        <strain evidence="2">cv. Tatra</strain>
        <tissue evidence="1">Young leaves</tissue>
    </source>
</reference>
<evidence type="ECO:0000313" key="1">
    <source>
        <dbReference type="EMBL" id="PNX87366.1"/>
    </source>
</evidence>
<sequence length="57" mass="6513">MKMKKASFQKKFDCHAYDDVDVDFVVVVVVVADDEDVDGFVVVEMIQVELLLNLLCF</sequence>
<dbReference type="AlphaFoldDB" id="A0A2K3M9B0"/>
<accession>A0A2K3M9B0</accession>
<proteinExistence type="predicted"/>
<name>A0A2K3M9B0_TRIPR</name>
<organism evidence="1 2">
    <name type="scientific">Trifolium pratense</name>
    <name type="common">Red clover</name>
    <dbReference type="NCBI Taxonomy" id="57577"/>
    <lineage>
        <taxon>Eukaryota</taxon>
        <taxon>Viridiplantae</taxon>
        <taxon>Streptophyta</taxon>
        <taxon>Embryophyta</taxon>
        <taxon>Tracheophyta</taxon>
        <taxon>Spermatophyta</taxon>
        <taxon>Magnoliopsida</taxon>
        <taxon>eudicotyledons</taxon>
        <taxon>Gunneridae</taxon>
        <taxon>Pentapetalae</taxon>
        <taxon>rosids</taxon>
        <taxon>fabids</taxon>
        <taxon>Fabales</taxon>
        <taxon>Fabaceae</taxon>
        <taxon>Papilionoideae</taxon>
        <taxon>50 kb inversion clade</taxon>
        <taxon>NPAAA clade</taxon>
        <taxon>Hologalegina</taxon>
        <taxon>IRL clade</taxon>
        <taxon>Trifolieae</taxon>
        <taxon>Trifolium</taxon>
    </lineage>
</organism>
<comment type="caution">
    <text evidence="1">The sequence shown here is derived from an EMBL/GenBank/DDBJ whole genome shotgun (WGS) entry which is preliminary data.</text>
</comment>
<dbReference type="EMBL" id="ASHM01053660">
    <property type="protein sequence ID" value="PNX87366.1"/>
    <property type="molecule type" value="Genomic_DNA"/>
</dbReference>
<dbReference type="Proteomes" id="UP000236291">
    <property type="component" value="Unassembled WGS sequence"/>
</dbReference>
<gene>
    <name evidence="1" type="ORF">L195_g043454</name>
</gene>
<protein>
    <submittedName>
        <fullName evidence="1">Uncharacterized protein</fullName>
    </submittedName>
</protein>
<evidence type="ECO:0000313" key="2">
    <source>
        <dbReference type="Proteomes" id="UP000236291"/>
    </source>
</evidence>